<protein>
    <recommendedName>
        <fullName evidence="5">Tripartite tricarboxylate transporter substrate binding protein</fullName>
    </recommendedName>
</protein>
<evidence type="ECO:0000313" key="3">
    <source>
        <dbReference type="EMBL" id="CAG2160460.1"/>
    </source>
</evidence>
<dbReference type="PANTHER" id="PTHR42928">
    <property type="entry name" value="TRICARBOXYLATE-BINDING PROTEIN"/>
    <property type="match status" value="1"/>
</dbReference>
<evidence type="ECO:0008006" key="5">
    <source>
        <dbReference type="Google" id="ProtNLM"/>
    </source>
</evidence>
<evidence type="ECO:0000256" key="1">
    <source>
        <dbReference type="ARBA" id="ARBA00006987"/>
    </source>
</evidence>
<dbReference type="Proteomes" id="UP000672657">
    <property type="component" value="Unassembled WGS sequence"/>
</dbReference>
<comment type="similarity">
    <text evidence="1">Belongs to the UPF0065 (bug) family.</text>
</comment>
<dbReference type="InterPro" id="IPR042100">
    <property type="entry name" value="Bug_dom1"/>
</dbReference>
<dbReference type="PIRSF" id="PIRSF017082">
    <property type="entry name" value="YflP"/>
    <property type="match status" value="1"/>
</dbReference>
<dbReference type="Pfam" id="PF03401">
    <property type="entry name" value="TctC"/>
    <property type="match status" value="1"/>
</dbReference>
<name>A0ABN7QFY0_9BURK</name>
<dbReference type="RefSeq" id="WP_211958252.1">
    <property type="nucleotide sequence ID" value="NZ_CAJPVI010000081.1"/>
</dbReference>
<dbReference type="Gene3D" id="3.40.190.150">
    <property type="entry name" value="Bordetella uptake gene, domain 1"/>
    <property type="match status" value="1"/>
</dbReference>
<dbReference type="Gene3D" id="3.40.190.10">
    <property type="entry name" value="Periplasmic binding protein-like II"/>
    <property type="match status" value="1"/>
</dbReference>
<gene>
    <name evidence="3" type="ORF">LMG26411_07504</name>
</gene>
<dbReference type="CDD" id="cd07012">
    <property type="entry name" value="PBP2_Bug_TTT"/>
    <property type="match status" value="1"/>
</dbReference>
<evidence type="ECO:0000256" key="2">
    <source>
        <dbReference type="SAM" id="SignalP"/>
    </source>
</evidence>
<feature type="chain" id="PRO_5046531875" description="Tripartite tricarboxylate transporter substrate binding protein" evidence="2">
    <location>
        <begin position="21"/>
        <end position="321"/>
    </location>
</feature>
<comment type="caution">
    <text evidence="3">The sequence shown here is derived from an EMBL/GenBank/DDBJ whole genome shotgun (WGS) entry which is preliminary data.</text>
</comment>
<evidence type="ECO:0000313" key="4">
    <source>
        <dbReference type="Proteomes" id="UP000672657"/>
    </source>
</evidence>
<accession>A0ABN7QFY0</accession>
<organism evidence="3 4">
    <name type="scientific">Cupriavidus numazuensis</name>
    <dbReference type="NCBI Taxonomy" id="221992"/>
    <lineage>
        <taxon>Bacteria</taxon>
        <taxon>Pseudomonadati</taxon>
        <taxon>Pseudomonadota</taxon>
        <taxon>Betaproteobacteria</taxon>
        <taxon>Burkholderiales</taxon>
        <taxon>Burkholderiaceae</taxon>
        <taxon>Cupriavidus</taxon>
    </lineage>
</organism>
<feature type="signal peptide" evidence="2">
    <location>
        <begin position="1"/>
        <end position="20"/>
    </location>
</feature>
<dbReference type="PANTHER" id="PTHR42928:SF5">
    <property type="entry name" value="BLR1237 PROTEIN"/>
    <property type="match status" value="1"/>
</dbReference>
<proteinExistence type="inferred from homology"/>
<dbReference type="SUPFAM" id="SSF53850">
    <property type="entry name" value="Periplasmic binding protein-like II"/>
    <property type="match status" value="1"/>
</dbReference>
<reference evidence="3 4" key="1">
    <citation type="submission" date="2021-03" db="EMBL/GenBank/DDBJ databases">
        <authorList>
            <person name="Peeters C."/>
        </authorList>
    </citation>
    <scope>NUCLEOTIDE SEQUENCE [LARGE SCALE GENOMIC DNA]</scope>
    <source>
        <strain evidence="3 4">LMG 26411</strain>
    </source>
</reference>
<dbReference type="InterPro" id="IPR005064">
    <property type="entry name" value="BUG"/>
</dbReference>
<sequence length="321" mass="34045">MFKALLAATLLSAASFAAHAQAPYPSRPITMIYPYPAGGAGDTTARALAEQMSKRLGQPIIVDNRPGASGIIGTSAGARANPDGYTILITLAQSVLNNQFLFKKLPYNPGKDFSFITEVCSASLLLTANPSIPVKTVPELLAWGKAHRINYGSWGVGSYGHLTGAYLADLKRLDLVHVAYKGEAPMVQDLIGGQINVAFASLATVKPFAEGGKLRVLAVAGERRLPGFPDVPTLAEAGLPQPEFKPTGSFMMLVPSATPPEIRSRLEETARASIASKEFQERIAALGLVPIGNSAKDARANYESLYPVQKRLVELSGASLD</sequence>
<dbReference type="EMBL" id="CAJPVI010000081">
    <property type="protein sequence ID" value="CAG2160460.1"/>
    <property type="molecule type" value="Genomic_DNA"/>
</dbReference>
<keyword evidence="2" id="KW-0732">Signal</keyword>
<keyword evidence="4" id="KW-1185">Reference proteome</keyword>